<name>A0A8H4J9C6_9PEZI</name>
<accession>A0A8H4J9C6</accession>
<proteinExistence type="predicted"/>
<dbReference type="OrthoDB" id="5386330at2759"/>
<dbReference type="PANTHER" id="PTHR47784:SF5">
    <property type="entry name" value="STEROL UPTAKE CONTROL PROTEIN 2"/>
    <property type="match status" value="1"/>
</dbReference>
<dbReference type="AlphaFoldDB" id="A0A8H4J9C6"/>
<dbReference type="Pfam" id="PF11951">
    <property type="entry name" value="Fungal_trans_2"/>
    <property type="match status" value="1"/>
</dbReference>
<evidence type="ECO:0000313" key="2">
    <source>
        <dbReference type="Proteomes" id="UP000572817"/>
    </source>
</evidence>
<keyword evidence="2" id="KW-1185">Reference proteome</keyword>
<evidence type="ECO:0000313" key="1">
    <source>
        <dbReference type="EMBL" id="KAF4314107.1"/>
    </source>
</evidence>
<dbReference type="InterPro" id="IPR053157">
    <property type="entry name" value="Sterol_Uptake_Regulator"/>
</dbReference>
<dbReference type="Proteomes" id="UP000572817">
    <property type="component" value="Unassembled WGS sequence"/>
</dbReference>
<dbReference type="InterPro" id="IPR021858">
    <property type="entry name" value="Fun_TF"/>
</dbReference>
<dbReference type="GO" id="GO:0001228">
    <property type="term" value="F:DNA-binding transcription activator activity, RNA polymerase II-specific"/>
    <property type="evidence" value="ECO:0007669"/>
    <property type="project" value="TreeGrafter"/>
</dbReference>
<comment type="caution">
    <text evidence="1">The sequence shown here is derived from an EMBL/GenBank/DDBJ whole genome shotgun (WGS) entry which is preliminary data.</text>
</comment>
<dbReference type="PANTHER" id="PTHR47784">
    <property type="entry name" value="STEROL UPTAKE CONTROL PROTEIN 2"/>
    <property type="match status" value="1"/>
</dbReference>
<protein>
    <submittedName>
        <fullName evidence="1">Uncharacterized protein</fullName>
    </submittedName>
</protein>
<dbReference type="EMBL" id="WWBZ02000001">
    <property type="protein sequence ID" value="KAF4314107.1"/>
    <property type="molecule type" value="Genomic_DNA"/>
</dbReference>
<gene>
    <name evidence="1" type="ORF">GTA08_BOTSDO00116</name>
</gene>
<sequence>MLDHGAPELVQPGLGDGNAMVDLNQTGTSDWLKDLQLLRHYLTAVYPSLCQDERMTPLWRDIIPDLALSHEYLMHGLLAVSALHFGHTHPSQKETYGLLSARHQALALNWFSSQLHNINQENYKEHIFLGSIVFIFPNLAVADAGRAGRIVDTQEIVQSFVLLKGTSSAT</sequence>
<reference evidence="1" key="1">
    <citation type="submission" date="2020-04" db="EMBL/GenBank/DDBJ databases">
        <title>Genome Assembly and Annotation of Botryosphaeria dothidea sdau 11-99, a Latent Pathogen of Apple Fruit Ring Rot in China.</title>
        <authorList>
            <person name="Yu C."/>
            <person name="Diao Y."/>
            <person name="Lu Q."/>
            <person name="Zhao J."/>
            <person name="Cui S."/>
            <person name="Peng C."/>
            <person name="He B."/>
            <person name="Liu H."/>
        </authorList>
    </citation>
    <scope>NUCLEOTIDE SEQUENCE [LARGE SCALE GENOMIC DNA]</scope>
    <source>
        <strain evidence="1">Sdau11-99</strain>
    </source>
</reference>
<organism evidence="1 2">
    <name type="scientific">Botryosphaeria dothidea</name>
    <dbReference type="NCBI Taxonomy" id="55169"/>
    <lineage>
        <taxon>Eukaryota</taxon>
        <taxon>Fungi</taxon>
        <taxon>Dikarya</taxon>
        <taxon>Ascomycota</taxon>
        <taxon>Pezizomycotina</taxon>
        <taxon>Dothideomycetes</taxon>
        <taxon>Dothideomycetes incertae sedis</taxon>
        <taxon>Botryosphaeriales</taxon>
        <taxon>Botryosphaeriaceae</taxon>
        <taxon>Botryosphaeria</taxon>
    </lineage>
</organism>